<accession>A0A2P2KQ03</accession>
<organism evidence="1">
    <name type="scientific">Rhizophora mucronata</name>
    <name type="common">Asiatic mangrove</name>
    <dbReference type="NCBI Taxonomy" id="61149"/>
    <lineage>
        <taxon>Eukaryota</taxon>
        <taxon>Viridiplantae</taxon>
        <taxon>Streptophyta</taxon>
        <taxon>Embryophyta</taxon>
        <taxon>Tracheophyta</taxon>
        <taxon>Spermatophyta</taxon>
        <taxon>Magnoliopsida</taxon>
        <taxon>eudicotyledons</taxon>
        <taxon>Gunneridae</taxon>
        <taxon>Pentapetalae</taxon>
        <taxon>rosids</taxon>
        <taxon>fabids</taxon>
        <taxon>Malpighiales</taxon>
        <taxon>Rhizophoraceae</taxon>
        <taxon>Rhizophora</taxon>
    </lineage>
</organism>
<dbReference type="AlphaFoldDB" id="A0A2P2KQ03"/>
<sequence>MDFVAQCHMRSQVVGSDLLLTTAELLICPRQDITIEFMVYISEYCILFGNPPNQKREWMSVKINTKHMYLL</sequence>
<name>A0A2P2KQ03_RHIMU</name>
<reference evidence="1" key="1">
    <citation type="submission" date="2018-02" db="EMBL/GenBank/DDBJ databases">
        <title>Rhizophora mucronata_Transcriptome.</title>
        <authorList>
            <person name="Meera S.P."/>
            <person name="Sreeshan A."/>
            <person name="Augustine A."/>
        </authorList>
    </citation>
    <scope>NUCLEOTIDE SEQUENCE</scope>
    <source>
        <tissue evidence="1">Leaf</tissue>
    </source>
</reference>
<proteinExistence type="predicted"/>
<protein>
    <submittedName>
        <fullName evidence="1">Uncharacterized protein</fullName>
    </submittedName>
</protein>
<dbReference type="EMBL" id="GGEC01027293">
    <property type="protein sequence ID" value="MBX07777.1"/>
    <property type="molecule type" value="Transcribed_RNA"/>
</dbReference>
<evidence type="ECO:0000313" key="1">
    <source>
        <dbReference type="EMBL" id="MBX07777.1"/>
    </source>
</evidence>